<dbReference type="Proteomes" id="UP001549145">
    <property type="component" value="Unassembled WGS sequence"/>
</dbReference>
<proteinExistence type="predicted"/>
<dbReference type="Gene3D" id="3.30.565.10">
    <property type="entry name" value="Histidine kinase-like ATPase, C-terminal domain"/>
    <property type="match status" value="1"/>
</dbReference>
<gene>
    <name evidence="10" type="ORF">ABID43_004287</name>
</gene>
<evidence type="ECO:0000256" key="3">
    <source>
        <dbReference type="ARBA" id="ARBA00022553"/>
    </source>
</evidence>
<name>A0ABV2LAS1_9HYPH</name>
<protein>
    <recommendedName>
        <fullName evidence="2">histidine kinase</fullName>
        <ecNumber evidence="2">2.7.13.3</ecNumber>
    </recommendedName>
</protein>
<keyword evidence="6 10" id="KW-0418">Kinase</keyword>
<dbReference type="SMART" id="SM00065">
    <property type="entry name" value="GAF"/>
    <property type="match status" value="2"/>
</dbReference>
<dbReference type="SUPFAM" id="SSF55781">
    <property type="entry name" value="GAF domain-like"/>
    <property type="match status" value="2"/>
</dbReference>
<evidence type="ECO:0000256" key="6">
    <source>
        <dbReference type="ARBA" id="ARBA00022777"/>
    </source>
</evidence>
<dbReference type="InterPro" id="IPR029016">
    <property type="entry name" value="GAF-like_dom_sf"/>
</dbReference>
<dbReference type="InterPro" id="IPR011102">
    <property type="entry name" value="Sig_transdc_His_kinase_HWE"/>
</dbReference>
<organism evidence="10 11">
    <name type="scientific">Methylobacterium goesingense</name>
    <dbReference type="NCBI Taxonomy" id="243690"/>
    <lineage>
        <taxon>Bacteria</taxon>
        <taxon>Pseudomonadati</taxon>
        <taxon>Pseudomonadota</taxon>
        <taxon>Alphaproteobacteria</taxon>
        <taxon>Hyphomicrobiales</taxon>
        <taxon>Methylobacteriaceae</taxon>
        <taxon>Methylobacterium</taxon>
    </lineage>
</organism>
<sequence length="550" mass="58740">MSCHLDQSIRPDTSDAVRLDELAGLQILDTPPEQAYDDVVQLARLLCGAPVALVSLVDGNRQWFKARAGFPPCETDLSASVCVYALSEPDLLVIPDLASDPRTARNPLVTGEPHVRFYAGAPLRMPSGQVLGSLCVLDHQPRPDGLTEDQADGLRRLGRQVTILLGERRQIALVKAEEIYARAASLRRAALIELGDFLRNESSIPAMTHRAAEIVGQTLEANRTGYGELDATGGIITIHRDWTTAGSESLVGRHRSLNHETFGPSLSRGETLVVDAMANDPRALVSAADGARMPVGALLNVPVRERGRSVGLFFVHSAAPRVWRPEEVAFVRNVADRVQVGIARLRAEEQQAVLNRELSHRMKNMLAMVQAIATQTLRTAPDLETAKDVLADRLIAMSKAHDLLLAGTRESASIAAVIRGALAIHDDAGSERLRCEGPYVQVGSQAALSLALMMHELGTNAAKYGALSCPTGTVTVAWSVDESGPEAMLSLCWTERGGPAVAAPSHRGFGSRLIARGLAGAVGGTVSTTYAETGLVCELTAPLRGIGAEE</sequence>
<evidence type="ECO:0000313" key="11">
    <source>
        <dbReference type="Proteomes" id="UP001549145"/>
    </source>
</evidence>
<dbReference type="EMBL" id="JBEPMM010000017">
    <property type="protein sequence ID" value="MET3694724.1"/>
    <property type="molecule type" value="Genomic_DNA"/>
</dbReference>
<dbReference type="PANTHER" id="PTHR41523:SF7">
    <property type="entry name" value="HISTIDINE KINASE"/>
    <property type="match status" value="1"/>
</dbReference>
<evidence type="ECO:0000256" key="7">
    <source>
        <dbReference type="ARBA" id="ARBA00022840"/>
    </source>
</evidence>
<comment type="catalytic activity">
    <reaction evidence="1">
        <text>ATP + protein L-histidine = ADP + protein N-phospho-L-histidine.</text>
        <dbReference type="EC" id="2.7.13.3"/>
    </reaction>
</comment>
<keyword evidence="3" id="KW-0597">Phosphoprotein</keyword>
<keyword evidence="7" id="KW-0067">ATP-binding</keyword>
<dbReference type="InterPro" id="IPR036890">
    <property type="entry name" value="HATPase_C_sf"/>
</dbReference>
<evidence type="ECO:0000256" key="5">
    <source>
        <dbReference type="ARBA" id="ARBA00022741"/>
    </source>
</evidence>
<dbReference type="RefSeq" id="WP_238279763.1">
    <property type="nucleotide sequence ID" value="NZ_BPQL01000066.1"/>
</dbReference>
<feature type="domain" description="Signal transduction histidine kinase HWE region" evidence="9">
    <location>
        <begin position="357"/>
        <end position="439"/>
    </location>
</feature>
<dbReference type="GO" id="GO:0016301">
    <property type="term" value="F:kinase activity"/>
    <property type="evidence" value="ECO:0007669"/>
    <property type="project" value="UniProtKB-KW"/>
</dbReference>
<evidence type="ECO:0000259" key="9">
    <source>
        <dbReference type="SMART" id="SM00911"/>
    </source>
</evidence>
<evidence type="ECO:0000313" key="10">
    <source>
        <dbReference type="EMBL" id="MET3694724.1"/>
    </source>
</evidence>
<dbReference type="InterPro" id="IPR003018">
    <property type="entry name" value="GAF"/>
</dbReference>
<reference evidence="10 11" key="1">
    <citation type="submission" date="2024-06" db="EMBL/GenBank/DDBJ databases">
        <title>Genomic Encyclopedia of Type Strains, Phase IV (KMG-IV): sequencing the most valuable type-strain genomes for metagenomic binning, comparative biology and taxonomic classification.</title>
        <authorList>
            <person name="Goeker M."/>
        </authorList>
    </citation>
    <scope>NUCLEOTIDE SEQUENCE [LARGE SCALE GENOMIC DNA]</scope>
    <source>
        <strain evidence="10 11">DSM 21331</strain>
    </source>
</reference>
<dbReference type="Gene3D" id="3.30.450.40">
    <property type="match status" value="2"/>
</dbReference>
<feature type="domain" description="GAF" evidence="8">
    <location>
        <begin position="31"/>
        <end position="175"/>
    </location>
</feature>
<dbReference type="Pfam" id="PF01590">
    <property type="entry name" value="GAF"/>
    <property type="match status" value="2"/>
</dbReference>
<dbReference type="EC" id="2.7.13.3" evidence="2"/>
<evidence type="ECO:0000256" key="2">
    <source>
        <dbReference type="ARBA" id="ARBA00012438"/>
    </source>
</evidence>
<evidence type="ECO:0000259" key="8">
    <source>
        <dbReference type="SMART" id="SM00065"/>
    </source>
</evidence>
<dbReference type="Pfam" id="PF07536">
    <property type="entry name" value="HWE_HK"/>
    <property type="match status" value="1"/>
</dbReference>
<dbReference type="PANTHER" id="PTHR41523">
    <property type="entry name" value="TWO-COMPONENT SYSTEM SENSOR PROTEIN"/>
    <property type="match status" value="1"/>
</dbReference>
<feature type="domain" description="GAF" evidence="8">
    <location>
        <begin position="203"/>
        <end position="352"/>
    </location>
</feature>
<evidence type="ECO:0000256" key="4">
    <source>
        <dbReference type="ARBA" id="ARBA00022679"/>
    </source>
</evidence>
<keyword evidence="4" id="KW-0808">Transferase</keyword>
<keyword evidence="5" id="KW-0547">Nucleotide-binding</keyword>
<comment type="caution">
    <text evidence="10">The sequence shown here is derived from an EMBL/GenBank/DDBJ whole genome shotgun (WGS) entry which is preliminary data.</text>
</comment>
<dbReference type="SMART" id="SM00911">
    <property type="entry name" value="HWE_HK"/>
    <property type="match status" value="1"/>
</dbReference>
<evidence type="ECO:0000256" key="1">
    <source>
        <dbReference type="ARBA" id="ARBA00000085"/>
    </source>
</evidence>
<keyword evidence="11" id="KW-1185">Reference proteome</keyword>
<accession>A0ABV2LAS1</accession>